<dbReference type="InterPro" id="IPR023404">
    <property type="entry name" value="rSAM_horseshoe"/>
</dbReference>
<dbReference type="SMART" id="SM00729">
    <property type="entry name" value="Elp3"/>
    <property type="match status" value="1"/>
</dbReference>
<dbReference type="GO" id="GO:0046872">
    <property type="term" value="F:metal ion binding"/>
    <property type="evidence" value="ECO:0007669"/>
    <property type="project" value="UniProtKB-KW"/>
</dbReference>
<dbReference type="InterPro" id="IPR058240">
    <property type="entry name" value="rSAM_sf"/>
</dbReference>
<evidence type="ECO:0000256" key="5">
    <source>
        <dbReference type="ARBA" id="ARBA00022723"/>
    </source>
</evidence>
<evidence type="ECO:0000256" key="3">
    <source>
        <dbReference type="ARBA" id="ARBA00022679"/>
    </source>
</evidence>
<organism evidence="9">
    <name type="scientific">viral metagenome</name>
    <dbReference type="NCBI Taxonomy" id="1070528"/>
    <lineage>
        <taxon>unclassified sequences</taxon>
        <taxon>metagenomes</taxon>
        <taxon>organismal metagenomes</taxon>
    </lineage>
</organism>
<keyword evidence="2" id="KW-0489">Methyltransferase</keyword>
<keyword evidence="3" id="KW-0808">Transferase</keyword>
<evidence type="ECO:0000313" key="9">
    <source>
        <dbReference type="EMBL" id="QJA52306.1"/>
    </source>
</evidence>
<dbReference type="InterPro" id="IPR007197">
    <property type="entry name" value="rSAM"/>
</dbReference>
<dbReference type="SFLD" id="SFLDG01123">
    <property type="entry name" value="methyltransferase_(Class_B)"/>
    <property type="match status" value="1"/>
</dbReference>
<evidence type="ECO:0000256" key="1">
    <source>
        <dbReference type="ARBA" id="ARBA00001966"/>
    </source>
</evidence>
<dbReference type="SUPFAM" id="SSF102114">
    <property type="entry name" value="Radical SAM enzymes"/>
    <property type="match status" value="1"/>
</dbReference>
<dbReference type="GO" id="GO:0003824">
    <property type="term" value="F:catalytic activity"/>
    <property type="evidence" value="ECO:0007669"/>
    <property type="project" value="InterPro"/>
</dbReference>
<dbReference type="GO" id="GO:0051539">
    <property type="term" value="F:4 iron, 4 sulfur cluster binding"/>
    <property type="evidence" value="ECO:0007669"/>
    <property type="project" value="UniProtKB-KW"/>
</dbReference>
<sequence>MIGGHGPSASPEFFIKKLGADSVVVGEGEHAVLEAIYNPGIHKCELIKDLDSIGWPAYKHFPVWYYRLRQLPHSEPTDFSIPVLSTRGCIYKCNFCYRMDEGFRARAIPSVIEEIRYLKKRYRITYIDFADELTTVSDKRTEELCEAMIPLRMKWMCNGRLNLVNTGILSLMKRSGCKFINYGIEAMDDEVLKTMNKKLTVDQIRTGIEATRAAGISPGFNIIFGHIGDTKKTLEKGMEFILKYDDGAQRRTMLPVTPYPGSELFREAIKRGLLKDTEDFYAKHKNSDLMTVNFTNLSDDEFYKTLLDANTALLANHYRMQLKNAVAQATDLYMNRNAAFRGFR</sequence>
<dbReference type="Gene3D" id="3.40.50.280">
    <property type="entry name" value="Cobalamin-binding domain"/>
    <property type="match status" value="1"/>
</dbReference>
<dbReference type="InterPro" id="IPR006638">
    <property type="entry name" value="Elp3/MiaA/NifB-like_rSAM"/>
</dbReference>
<dbReference type="SFLD" id="SFLDG01082">
    <property type="entry name" value="B12-binding_domain_containing"/>
    <property type="match status" value="1"/>
</dbReference>
<dbReference type="PANTHER" id="PTHR43409:SF7">
    <property type="entry name" value="BLL1977 PROTEIN"/>
    <property type="match status" value="1"/>
</dbReference>
<dbReference type="PROSITE" id="PS51918">
    <property type="entry name" value="RADICAL_SAM"/>
    <property type="match status" value="1"/>
</dbReference>
<dbReference type="InterPro" id="IPR051198">
    <property type="entry name" value="BchE-like"/>
</dbReference>
<keyword evidence="6" id="KW-0408">Iron</keyword>
<feature type="domain" description="Radical SAM core" evidence="8">
    <location>
        <begin position="75"/>
        <end position="300"/>
    </location>
</feature>
<comment type="cofactor">
    <cofactor evidence="1">
        <name>[4Fe-4S] cluster</name>
        <dbReference type="ChEBI" id="CHEBI:49883"/>
    </cofactor>
</comment>
<keyword evidence="5" id="KW-0479">Metal-binding</keyword>
<keyword evidence="4" id="KW-0949">S-adenosyl-L-methionine</keyword>
<protein>
    <submittedName>
        <fullName evidence="9">Putative radical SAM superfamily protein</fullName>
    </submittedName>
</protein>
<evidence type="ECO:0000256" key="7">
    <source>
        <dbReference type="ARBA" id="ARBA00023014"/>
    </source>
</evidence>
<gene>
    <name evidence="9" type="ORF">TM448A02608_0007</name>
</gene>
<evidence type="ECO:0000259" key="8">
    <source>
        <dbReference type="PROSITE" id="PS51918"/>
    </source>
</evidence>
<dbReference type="Pfam" id="PF04055">
    <property type="entry name" value="Radical_SAM"/>
    <property type="match status" value="1"/>
</dbReference>
<dbReference type="Gene3D" id="3.80.30.20">
    <property type="entry name" value="tm_1862 like domain"/>
    <property type="match status" value="1"/>
</dbReference>
<proteinExistence type="predicted"/>
<dbReference type="SFLD" id="SFLDS00029">
    <property type="entry name" value="Radical_SAM"/>
    <property type="match status" value="1"/>
</dbReference>
<dbReference type="AlphaFoldDB" id="A0A6H1ZWJ8"/>
<reference evidence="9" key="1">
    <citation type="submission" date="2020-03" db="EMBL/GenBank/DDBJ databases">
        <title>The deep terrestrial virosphere.</title>
        <authorList>
            <person name="Holmfeldt K."/>
            <person name="Nilsson E."/>
            <person name="Simone D."/>
            <person name="Lopez-Fernandez M."/>
            <person name="Wu X."/>
            <person name="de Brujin I."/>
            <person name="Lundin D."/>
            <person name="Andersson A."/>
            <person name="Bertilsson S."/>
            <person name="Dopson M."/>
        </authorList>
    </citation>
    <scope>NUCLEOTIDE SEQUENCE</scope>
    <source>
        <strain evidence="9">TM448A02608</strain>
    </source>
</reference>
<evidence type="ECO:0000256" key="4">
    <source>
        <dbReference type="ARBA" id="ARBA00022691"/>
    </source>
</evidence>
<dbReference type="EMBL" id="MT144329">
    <property type="protein sequence ID" value="QJA52306.1"/>
    <property type="molecule type" value="Genomic_DNA"/>
</dbReference>
<keyword evidence="7" id="KW-0411">Iron-sulfur</keyword>
<dbReference type="GO" id="GO:0005829">
    <property type="term" value="C:cytosol"/>
    <property type="evidence" value="ECO:0007669"/>
    <property type="project" value="TreeGrafter"/>
</dbReference>
<dbReference type="PANTHER" id="PTHR43409">
    <property type="entry name" value="ANAEROBIC MAGNESIUM-PROTOPORPHYRIN IX MONOMETHYL ESTER CYCLASE-RELATED"/>
    <property type="match status" value="1"/>
</dbReference>
<name>A0A6H1ZWJ8_9ZZZZ</name>
<dbReference type="InterPro" id="IPR034466">
    <property type="entry name" value="Methyltransferase_Class_B"/>
</dbReference>
<evidence type="ECO:0000256" key="2">
    <source>
        <dbReference type="ARBA" id="ARBA00022603"/>
    </source>
</evidence>
<accession>A0A6H1ZWJ8</accession>
<evidence type="ECO:0000256" key="6">
    <source>
        <dbReference type="ARBA" id="ARBA00023004"/>
    </source>
</evidence>